<dbReference type="PROSITE" id="PS00463">
    <property type="entry name" value="ZN2_CY6_FUNGAL_1"/>
    <property type="match status" value="1"/>
</dbReference>
<keyword evidence="1" id="KW-0479">Metal-binding</keyword>
<feature type="compositionally biased region" description="Polar residues" evidence="7">
    <location>
        <begin position="948"/>
        <end position="960"/>
    </location>
</feature>
<feature type="compositionally biased region" description="Low complexity" evidence="7">
    <location>
        <begin position="961"/>
        <end position="982"/>
    </location>
</feature>
<dbReference type="GO" id="GO:0008270">
    <property type="term" value="F:zinc ion binding"/>
    <property type="evidence" value="ECO:0007669"/>
    <property type="project" value="InterPro"/>
</dbReference>
<dbReference type="InterPro" id="IPR050675">
    <property type="entry name" value="OAF3"/>
</dbReference>
<name>A0A1E4RVU3_CYBJN</name>
<protein>
    <recommendedName>
        <fullName evidence="8">Zn(2)-C6 fungal-type domain-containing protein</fullName>
    </recommendedName>
</protein>
<proteinExistence type="predicted"/>
<dbReference type="CDD" id="cd00067">
    <property type="entry name" value="GAL4"/>
    <property type="match status" value="1"/>
</dbReference>
<dbReference type="PANTHER" id="PTHR31069:SF12">
    <property type="entry name" value="TRANSCRIPTION FACTOR DOMAIN-CONTAINING PROTEIN"/>
    <property type="match status" value="1"/>
</dbReference>
<keyword evidence="4" id="KW-0238">DNA-binding</keyword>
<feature type="compositionally biased region" description="Polar residues" evidence="7">
    <location>
        <begin position="110"/>
        <end position="120"/>
    </location>
</feature>
<dbReference type="OMA" id="LSCNYCK"/>
<evidence type="ECO:0000259" key="8">
    <source>
        <dbReference type="PROSITE" id="PS50048"/>
    </source>
</evidence>
<evidence type="ECO:0000256" key="1">
    <source>
        <dbReference type="ARBA" id="ARBA00022723"/>
    </source>
</evidence>
<evidence type="ECO:0000256" key="6">
    <source>
        <dbReference type="ARBA" id="ARBA00023242"/>
    </source>
</evidence>
<evidence type="ECO:0000256" key="4">
    <source>
        <dbReference type="ARBA" id="ARBA00023125"/>
    </source>
</evidence>
<dbReference type="GeneID" id="30991082"/>
<dbReference type="Gene3D" id="4.10.240.10">
    <property type="entry name" value="Zn(2)-C6 fungal-type DNA-binding domain"/>
    <property type="match status" value="1"/>
</dbReference>
<evidence type="ECO:0000256" key="5">
    <source>
        <dbReference type="ARBA" id="ARBA00023163"/>
    </source>
</evidence>
<dbReference type="EMBL" id="KV453943">
    <property type="protein sequence ID" value="ODV71195.1"/>
    <property type="molecule type" value="Genomic_DNA"/>
</dbReference>
<keyword evidence="3" id="KW-0805">Transcription regulation</keyword>
<dbReference type="PANTHER" id="PTHR31069">
    <property type="entry name" value="OLEATE-ACTIVATED TRANSCRIPTION FACTOR 1-RELATED"/>
    <property type="match status" value="1"/>
</dbReference>
<feature type="compositionally biased region" description="Polar residues" evidence="7">
    <location>
        <begin position="83"/>
        <end position="103"/>
    </location>
</feature>
<reference evidence="9 10" key="1">
    <citation type="journal article" date="2016" name="Proc. Natl. Acad. Sci. U.S.A.">
        <title>Comparative genomics of biotechnologically important yeasts.</title>
        <authorList>
            <person name="Riley R."/>
            <person name="Haridas S."/>
            <person name="Wolfe K.H."/>
            <person name="Lopes M.R."/>
            <person name="Hittinger C.T."/>
            <person name="Goeker M."/>
            <person name="Salamov A.A."/>
            <person name="Wisecaver J.H."/>
            <person name="Long T.M."/>
            <person name="Calvey C.H."/>
            <person name="Aerts A.L."/>
            <person name="Barry K.W."/>
            <person name="Choi C."/>
            <person name="Clum A."/>
            <person name="Coughlan A.Y."/>
            <person name="Deshpande S."/>
            <person name="Douglass A.P."/>
            <person name="Hanson S.J."/>
            <person name="Klenk H.-P."/>
            <person name="LaButti K.M."/>
            <person name="Lapidus A."/>
            <person name="Lindquist E.A."/>
            <person name="Lipzen A.M."/>
            <person name="Meier-Kolthoff J.P."/>
            <person name="Ohm R.A."/>
            <person name="Otillar R.P."/>
            <person name="Pangilinan J.L."/>
            <person name="Peng Y."/>
            <person name="Rokas A."/>
            <person name="Rosa C.A."/>
            <person name="Scheuner C."/>
            <person name="Sibirny A.A."/>
            <person name="Slot J.C."/>
            <person name="Stielow J.B."/>
            <person name="Sun H."/>
            <person name="Kurtzman C.P."/>
            <person name="Blackwell M."/>
            <person name="Grigoriev I.V."/>
            <person name="Jeffries T.W."/>
        </authorList>
    </citation>
    <scope>NUCLEOTIDE SEQUENCE [LARGE SCALE GENOMIC DNA]</scope>
    <source>
        <strain evidence="10">ATCC 18201 / CBS 1600 / BCRC 20928 / JCM 3617 / NBRC 0987 / NRRL Y-1542</strain>
    </source>
</reference>
<dbReference type="STRING" id="983966.A0A1E4RVU3"/>
<dbReference type="InterPro" id="IPR007219">
    <property type="entry name" value="XnlR_reg_dom"/>
</dbReference>
<dbReference type="InterPro" id="IPR001138">
    <property type="entry name" value="Zn2Cys6_DnaBD"/>
</dbReference>
<evidence type="ECO:0000313" key="10">
    <source>
        <dbReference type="Proteomes" id="UP000094389"/>
    </source>
</evidence>
<dbReference type="GO" id="GO:0045944">
    <property type="term" value="P:positive regulation of transcription by RNA polymerase II"/>
    <property type="evidence" value="ECO:0007669"/>
    <property type="project" value="TreeGrafter"/>
</dbReference>
<feature type="region of interest" description="Disordered" evidence="7">
    <location>
        <begin position="83"/>
        <end position="151"/>
    </location>
</feature>
<dbReference type="GO" id="GO:0006351">
    <property type="term" value="P:DNA-templated transcription"/>
    <property type="evidence" value="ECO:0007669"/>
    <property type="project" value="InterPro"/>
</dbReference>
<evidence type="ECO:0000313" key="9">
    <source>
        <dbReference type="EMBL" id="ODV71195.1"/>
    </source>
</evidence>
<dbReference type="RefSeq" id="XP_020068234.1">
    <property type="nucleotide sequence ID" value="XM_020216686.1"/>
</dbReference>
<keyword evidence="10" id="KW-1185">Reference proteome</keyword>
<accession>A0A1E4RVU3</accession>
<evidence type="ECO:0000256" key="2">
    <source>
        <dbReference type="ARBA" id="ARBA00022833"/>
    </source>
</evidence>
<evidence type="ECO:0000256" key="7">
    <source>
        <dbReference type="SAM" id="MobiDB-lite"/>
    </source>
</evidence>
<gene>
    <name evidence="9" type="ORF">CYBJADRAFT_175331</name>
</gene>
<dbReference type="SUPFAM" id="SSF57701">
    <property type="entry name" value="Zn2/Cys6 DNA-binding domain"/>
    <property type="match status" value="1"/>
</dbReference>
<dbReference type="OrthoDB" id="2943660at2759"/>
<dbReference type="CDD" id="cd12148">
    <property type="entry name" value="fungal_TF_MHR"/>
    <property type="match status" value="1"/>
</dbReference>
<feature type="compositionally biased region" description="Low complexity" evidence="7">
    <location>
        <begin position="124"/>
        <end position="134"/>
    </location>
</feature>
<dbReference type="GO" id="GO:0005634">
    <property type="term" value="C:nucleus"/>
    <property type="evidence" value="ECO:0007669"/>
    <property type="project" value="TreeGrafter"/>
</dbReference>
<dbReference type="GO" id="GO:0000981">
    <property type="term" value="F:DNA-binding transcription factor activity, RNA polymerase II-specific"/>
    <property type="evidence" value="ECO:0007669"/>
    <property type="project" value="InterPro"/>
</dbReference>
<dbReference type="AlphaFoldDB" id="A0A1E4RVU3"/>
<dbReference type="Proteomes" id="UP000094389">
    <property type="component" value="Unassembled WGS sequence"/>
</dbReference>
<dbReference type="Pfam" id="PF04082">
    <property type="entry name" value="Fungal_trans"/>
    <property type="match status" value="1"/>
</dbReference>
<dbReference type="SMART" id="SM00066">
    <property type="entry name" value="GAL4"/>
    <property type="match status" value="1"/>
</dbReference>
<keyword evidence="5" id="KW-0804">Transcription</keyword>
<sequence length="1054" mass="120041">MSVSRGQRPVVKRKRTVTSCSQCRKKKVKCDKGRPQCDVCLKSGNGDLCQYQEPSWEQETTLFSTNYTTAASVPMAHIQLKSYSKKQQSDSNANVGPSTSSQVFKFPVASSGSSEQAQNHQLKQEAQQRNQQAQLRDEEAQLRDQQAQYRRQVQLPPSTNVLFRGQTTQGGRLELPPLDQHRTSMYRLNQPIQVVPHSAIPLPRHVEYAESNLRTRDTVSVHTVVSNTCDVDNHSRLPLPRQQSNDELTITFFELDEPIHMRAGRLVAVGPLSLGAVIRSDPYVRMTLLKARRERNENQGPTANRLDKKELVKQILLDKGNKNPTVEEAFQTRLLENETLDEVKGATQRVDTQLFGTTRADYEADTIDRIEKALPTQRLMWLLVDKFFKGSISVFMPFLTEVFFRERIQELLGARSDECVRFPKIKITRRFDFAYVGMLFLIMRLTFLGISKTDHNTEEEQYILDNPIGPHATNIAQMCLNQFRLLRRGAIPVIQCSLLMRMYHKYAPEEGDGSVGGDSEVFLGMLLQMANSIGMNRDLSQSPQLAKFHKLKNIWRFIWHEIVSLDLDQALMKGNPLLVDENSFDTMLPSLKHEESNFQDYQLLECAVNNFQITDEINQMVRNFLRDILNIKRPVRVSELLLKTSKLEIYLDTNFQSLEAVLNLPIGSVSQSTVKIHKFKHYVELKTSLYMIYFQIFCKSPTVNYPLLHKMFSICLEMVPLSYMLLTINNGRTNYFEEIFGPNAQLILVPSIFAPLHKLSNLLVAFILRALDSKYNHPPSEKAQIISGILEKLMDHYSLVRDGFASLSSFYYHAWRNCKNFDFLYDLLKDDSNSIMDKNAPVNRDTATLPDEINHFKIFPKRNELYEMTQWQLTQLSELITSKGFEDPILKKLNTSSKYKTRGSGGIRVKAAKESLHKRQQLVPDSGGTPDEIQKQPADGMTTLPLAQDSSNGMHSHTQMSLTDSSSTPTTTSASACSNSPSQRFHVNPNVMTNAEIDMLWLQMMATNTDGDEQVAAVMNDVPDVPTAEACDIPLQFDLPYDIFGDISSYYESI</sequence>
<feature type="domain" description="Zn(2)-C6 fungal-type" evidence="8">
    <location>
        <begin position="19"/>
        <end position="51"/>
    </location>
</feature>
<evidence type="ECO:0000256" key="3">
    <source>
        <dbReference type="ARBA" id="ARBA00023015"/>
    </source>
</evidence>
<keyword evidence="2" id="KW-0862">Zinc</keyword>
<dbReference type="Pfam" id="PF00172">
    <property type="entry name" value="Zn_clus"/>
    <property type="match status" value="1"/>
</dbReference>
<dbReference type="GO" id="GO:0000978">
    <property type="term" value="F:RNA polymerase II cis-regulatory region sequence-specific DNA binding"/>
    <property type="evidence" value="ECO:0007669"/>
    <property type="project" value="TreeGrafter"/>
</dbReference>
<dbReference type="PROSITE" id="PS50048">
    <property type="entry name" value="ZN2_CY6_FUNGAL_2"/>
    <property type="match status" value="1"/>
</dbReference>
<organism evidence="9 10">
    <name type="scientific">Cyberlindnera jadinii (strain ATCC 18201 / CBS 1600 / BCRC 20928 / JCM 3617 / NBRC 0987 / NRRL Y-1542)</name>
    <name type="common">Torula yeast</name>
    <name type="synonym">Candida utilis</name>
    <dbReference type="NCBI Taxonomy" id="983966"/>
    <lineage>
        <taxon>Eukaryota</taxon>
        <taxon>Fungi</taxon>
        <taxon>Dikarya</taxon>
        <taxon>Ascomycota</taxon>
        <taxon>Saccharomycotina</taxon>
        <taxon>Saccharomycetes</taxon>
        <taxon>Phaffomycetales</taxon>
        <taxon>Phaffomycetaceae</taxon>
        <taxon>Cyberlindnera</taxon>
    </lineage>
</organism>
<keyword evidence="6" id="KW-0539">Nucleus</keyword>
<dbReference type="SMART" id="SM00906">
    <property type="entry name" value="Fungal_trans"/>
    <property type="match status" value="1"/>
</dbReference>
<feature type="region of interest" description="Disordered" evidence="7">
    <location>
        <begin position="901"/>
        <end position="987"/>
    </location>
</feature>
<dbReference type="InterPro" id="IPR036864">
    <property type="entry name" value="Zn2-C6_fun-type_DNA-bd_sf"/>
</dbReference>